<gene>
    <name evidence="2" type="ORF">COLO4_14743</name>
</gene>
<dbReference type="AlphaFoldDB" id="A0A1R3JQY0"/>
<proteinExistence type="predicted"/>
<dbReference type="EMBL" id="AWUE01015455">
    <property type="protein sequence ID" value="OMO97263.1"/>
    <property type="molecule type" value="Genomic_DNA"/>
</dbReference>
<evidence type="ECO:0000256" key="1">
    <source>
        <dbReference type="SAM" id="MobiDB-lite"/>
    </source>
</evidence>
<organism evidence="2 3">
    <name type="scientific">Corchorus olitorius</name>
    <dbReference type="NCBI Taxonomy" id="93759"/>
    <lineage>
        <taxon>Eukaryota</taxon>
        <taxon>Viridiplantae</taxon>
        <taxon>Streptophyta</taxon>
        <taxon>Embryophyta</taxon>
        <taxon>Tracheophyta</taxon>
        <taxon>Spermatophyta</taxon>
        <taxon>Magnoliopsida</taxon>
        <taxon>eudicotyledons</taxon>
        <taxon>Gunneridae</taxon>
        <taxon>Pentapetalae</taxon>
        <taxon>rosids</taxon>
        <taxon>malvids</taxon>
        <taxon>Malvales</taxon>
        <taxon>Malvaceae</taxon>
        <taxon>Grewioideae</taxon>
        <taxon>Apeibeae</taxon>
        <taxon>Corchorus</taxon>
    </lineage>
</organism>
<dbReference type="OrthoDB" id="2119228at2759"/>
<feature type="region of interest" description="Disordered" evidence="1">
    <location>
        <begin position="1"/>
        <end position="69"/>
    </location>
</feature>
<dbReference type="Proteomes" id="UP000187203">
    <property type="component" value="Unassembled WGS sequence"/>
</dbReference>
<feature type="compositionally biased region" description="Polar residues" evidence="1">
    <location>
        <begin position="15"/>
        <end position="26"/>
    </location>
</feature>
<name>A0A1R3JQY0_9ROSI</name>
<evidence type="ECO:0000313" key="3">
    <source>
        <dbReference type="Proteomes" id="UP000187203"/>
    </source>
</evidence>
<reference evidence="3" key="1">
    <citation type="submission" date="2013-09" db="EMBL/GenBank/DDBJ databases">
        <title>Corchorus olitorius genome sequencing.</title>
        <authorList>
            <person name="Alam M."/>
            <person name="Haque M.S."/>
            <person name="Islam M.S."/>
            <person name="Emdad E.M."/>
            <person name="Islam M.M."/>
            <person name="Ahmed B."/>
            <person name="Halim A."/>
            <person name="Hossen Q.M.M."/>
            <person name="Hossain M.Z."/>
            <person name="Ahmed R."/>
            <person name="Khan M.M."/>
            <person name="Islam R."/>
            <person name="Rashid M.M."/>
            <person name="Khan S.A."/>
            <person name="Rahman M.S."/>
            <person name="Alam M."/>
            <person name="Yahiya A.S."/>
            <person name="Khan M.S."/>
            <person name="Azam M.S."/>
            <person name="Haque T."/>
            <person name="Lashkar M.Z.H."/>
            <person name="Akhand A.I."/>
            <person name="Morshed G."/>
            <person name="Roy S."/>
            <person name="Uddin K.S."/>
            <person name="Rabeya T."/>
            <person name="Hossain A.S."/>
            <person name="Chowdhury A."/>
            <person name="Snigdha A.R."/>
            <person name="Mortoza M.S."/>
            <person name="Matin S.A."/>
            <person name="Hoque S.M.E."/>
            <person name="Islam M.K."/>
            <person name="Roy D.K."/>
            <person name="Haider R."/>
            <person name="Moosa M.M."/>
            <person name="Elias S.M."/>
            <person name="Hasan A.M."/>
            <person name="Jahan S."/>
            <person name="Shafiuddin M."/>
            <person name="Mahmood N."/>
            <person name="Shommy N.S."/>
        </authorList>
    </citation>
    <scope>NUCLEOTIDE SEQUENCE [LARGE SCALE GENOMIC DNA]</scope>
    <source>
        <strain evidence="3">cv. O-4</strain>
    </source>
</reference>
<protein>
    <submittedName>
        <fullName evidence="2">Uncharacterized protein</fullName>
    </submittedName>
</protein>
<dbReference type="STRING" id="93759.A0A1R3JQY0"/>
<feature type="compositionally biased region" description="Low complexity" evidence="1">
    <location>
        <begin position="42"/>
        <end position="57"/>
    </location>
</feature>
<comment type="caution">
    <text evidence="2">The sequence shown here is derived from an EMBL/GenBank/DDBJ whole genome shotgun (WGS) entry which is preliminary data.</text>
</comment>
<keyword evidence="3" id="KW-1185">Reference proteome</keyword>
<evidence type="ECO:0000313" key="2">
    <source>
        <dbReference type="EMBL" id="OMO97263.1"/>
    </source>
</evidence>
<accession>A0A1R3JQY0</accession>
<sequence length="69" mass="7074">MLTFGPMGGKEANKKSATSQSSTKGSTVAPRPPSSHARRNDVSSSVNSSNQSAKVSSKPPAAPIPAYDE</sequence>